<gene>
    <name evidence="5" type="ORF">FMM06_10975</name>
</gene>
<dbReference type="InterPro" id="IPR036264">
    <property type="entry name" value="Bact_exopeptidase_dim_dom"/>
</dbReference>
<dbReference type="EMBL" id="VJWA01000002">
    <property type="protein sequence ID" value="TRW14233.1"/>
    <property type="molecule type" value="Genomic_DNA"/>
</dbReference>
<name>A0A552U7N4_9SPHN</name>
<dbReference type="GO" id="GO:0046872">
    <property type="term" value="F:metal ion binding"/>
    <property type="evidence" value="ECO:0007669"/>
    <property type="project" value="UniProtKB-KW"/>
</dbReference>
<dbReference type="PIRSF" id="PIRSF005962">
    <property type="entry name" value="Pept_M20D_amidohydro"/>
    <property type="match status" value="1"/>
</dbReference>
<feature type="binding site" evidence="2">
    <location>
        <position position="112"/>
    </location>
    <ligand>
        <name>Mn(2+)</name>
        <dbReference type="ChEBI" id="CHEBI:29035"/>
        <label>2</label>
    </ligand>
</feature>
<keyword evidence="2" id="KW-0464">Manganese</keyword>
<dbReference type="Gene3D" id="3.40.630.10">
    <property type="entry name" value="Zn peptidases"/>
    <property type="match status" value="1"/>
</dbReference>
<sequence>MRGITLSLLLITAVPTSAAPGGDLVTLYTDLHTNPELAFAETRSAAILAAEARAAGFSVTEKVGKTGVVAMLVNGPGPVLLIRTDMDALPVPEATGLPYASKIPNTMHACGHDIHMAGWVGTARWMAANKAKWSGTLMMIAQPAEEIVGGAKAMLDDGLYAKFARPTHALAFHDSASLPAGQVGITDGYALANVDSIDLTVRGIGSHGSEPQNGIDPIVIAARIVGTLQTLISRENDPRQPAVITVGSFHAGSKHNIIGDEAKLLITVRSYDPKVRARLLDGIRRVAKAEAEAAGVPEALLPIVTTSQPSASTFNTPKLTATVTTALETALGKDRVVRIAASMAAEDFGAFSRDQPIESTIFWVGAQPKSVWDAAGGDIRKLPGLHSAKFAPDPAPTIRTAVEAMTAAAMSVVGK</sequence>
<reference evidence="5 6" key="1">
    <citation type="submission" date="2019-07" db="EMBL/GenBank/DDBJ databases">
        <title>Novel species isolated from glacier.</title>
        <authorList>
            <person name="Liu Q."/>
            <person name="Xin Y.-H."/>
        </authorList>
    </citation>
    <scope>NUCLEOTIDE SEQUENCE [LARGE SCALE GENOMIC DNA]</scope>
    <source>
        <strain evidence="5 6">LB1R16</strain>
    </source>
</reference>
<dbReference type="OrthoDB" id="9777385at2"/>
<feature type="chain" id="PRO_5021966131" evidence="3">
    <location>
        <begin position="19"/>
        <end position="415"/>
    </location>
</feature>
<dbReference type="AlphaFoldDB" id="A0A552U7N4"/>
<dbReference type="Pfam" id="PF07687">
    <property type="entry name" value="M20_dimer"/>
    <property type="match status" value="1"/>
</dbReference>
<dbReference type="Proteomes" id="UP000317894">
    <property type="component" value="Unassembled WGS sequence"/>
</dbReference>
<dbReference type="SUPFAM" id="SSF53187">
    <property type="entry name" value="Zn-dependent exopeptidases"/>
    <property type="match status" value="1"/>
</dbReference>
<keyword evidence="2" id="KW-0479">Metal-binding</keyword>
<feature type="binding site" evidence="2">
    <location>
        <position position="386"/>
    </location>
    <ligand>
        <name>Mn(2+)</name>
        <dbReference type="ChEBI" id="CHEBI:29035"/>
        <label>2</label>
    </ligand>
</feature>
<dbReference type="Gene3D" id="3.30.70.360">
    <property type="match status" value="1"/>
</dbReference>
<dbReference type="SUPFAM" id="SSF55031">
    <property type="entry name" value="Bacterial exopeptidase dimerisation domain"/>
    <property type="match status" value="1"/>
</dbReference>
<feature type="signal peptide" evidence="3">
    <location>
        <begin position="1"/>
        <end position="18"/>
    </location>
</feature>
<keyword evidence="3" id="KW-0732">Signal</keyword>
<evidence type="ECO:0000259" key="4">
    <source>
        <dbReference type="Pfam" id="PF07687"/>
    </source>
</evidence>
<evidence type="ECO:0000313" key="5">
    <source>
        <dbReference type="EMBL" id="TRW14233.1"/>
    </source>
</evidence>
<dbReference type="PANTHER" id="PTHR11014">
    <property type="entry name" value="PEPTIDASE M20 FAMILY MEMBER"/>
    <property type="match status" value="1"/>
</dbReference>
<keyword evidence="1 5" id="KW-0378">Hydrolase</keyword>
<comment type="caution">
    <text evidence="5">The sequence shown here is derived from an EMBL/GenBank/DDBJ whole genome shotgun (WGS) entry which is preliminary data.</text>
</comment>
<evidence type="ECO:0000256" key="1">
    <source>
        <dbReference type="ARBA" id="ARBA00022801"/>
    </source>
</evidence>
<dbReference type="GO" id="GO:0016787">
    <property type="term" value="F:hydrolase activity"/>
    <property type="evidence" value="ECO:0007669"/>
    <property type="project" value="UniProtKB-KW"/>
</dbReference>
<protein>
    <submittedName>
        <fullName evidence="5">Amidohydrolase</fullName>
    </submittedName>
</protein>
<dbReference type="NCBIfam" id="TIGR01891">
    <property type="entry name" value="amidohydrolases"/>
    <property type="match status" value="1"/>
</dbReference>
<feature type="binding site" evidence="2">
    <location>
        <position position="146"/>
    </location>
    <ligand>
        <name>Mn(2+)</name>
        <dbReference type="ChEBI" id="CHEBI:29035"/>
        <label>2</label>
    </ligand>
</feature>
<evidence type="ECO:0000256" key="2">
    <source>
        <dbReference type="PIRSR" id="PIRSR005962-1"/>
    </source>
</evidence>
<dbReference type="InterPro" id="IPR002933">
    <property type="entry name" value="Peptidase_M20"/>
</dbReference>
<evidence type="ECO:0000313" key="6">
    <source>
        <dbReference type="Proteomes" id="UP000317894"/>
    </source>
</evidence>
<organism evidence="5 6">
    <name type="scientific">Glacieibacterium frigidum</name>
    <dbReference type="NCBI Taxonomy" id="2593303"/>
    <lineage>
        <taxon>Bacteria</taxon>
        <taxon>Pseudomonadati</taxon>
        <taxon>Pseudomonadota</taxon>
        <taxon>Alphaproteobacteria</taxon>
        <taxon>Sphingomonadales</taxon>
        <taxon>Sphingosinicellaceae</taxon>
        <taxon>Glacieibacterium</taxon>
    </lineage>
</organism>
<dbReference type="RefSeq" id="WP_144237438.1">
    <property type="nucleotide sequence ID" value="NZ_VJWA01000002.1"/>
</dbReference>
<comment type="cofactor">
    <cofactor evidence="2">
        <name>Mn(2+)</name>
        <dbReference type="ChEBI" id="CHEBI:29035"/>
    </cofactor>
    <text evidence="2">The Mn(2+) ion enhances activity.</text>
</comment>
<dbReference type="InterPro" id="IPR011650">
    <property type="entry name" value="Peptidase_M20_dimer"/>
</dbReference>
<dbReference type="InterPro" id="IPR017439">
    <property type="entry name" value="Amidohydrolase"/>
</dbReference>
<dbReference type="Pfam" id="PF01546">
    <property type="entry name" value="Peptidase_M20"/>
    <property type="match status" value="1"/>
</dbReference>
<dbReference type="PANTHER" id="PTHR11014:SF63">
    <property type="entry name" value="METALLOPEPTIDASE, PUTATIVE (AFU_ORTHOLOGUE AFUA_6G09600)-RELATED"/>
    <property type="match status" value="1"/>
</dbReference>
<feature type="binding site" evidence="2">
    <location>
        <position position="173"/>
    </location>
    <ligand>
        <name>Mn(2+)</name>
        <dbReference type="ChEBI" id="CHEBI:29035"/>
        <label>1</label>
    </ligand>
</feature>
<keyword evidence="6" id="KW-1185">Reference proteome</keyword>
<feature type="binding site" evidence="2">
    <location>
        <position position="110"/>
    </location>
    <ligand>
        <name>Mn(2+)</name>
        <dbReference type="ChEBI" id="CHEBI:29035"/>
        <label>2</label>
    </ligand>
</feature>
<accession>A0A552U7N4</accession>
<proteinExistence type="predicted"/>
<evidence type="ECO:0000256" key="3">
    <source>
        <dbReference type="SAM" id="SignalP"/>
    </source>
</evidence>
<feature type="domain" description="Peptidase M20 dimerisation" evidence="4">
    <location>
        <begin position="192"/>
        <end position="292"/>
    </location>
</feature>